<dbReference type="SUPFAM" id="SSF50249">
    <property type="entry name" value="Nucleic acid-binding proteins"/>
    <property type="match status" value="1"/>
</dbReference>
<dbReference type="InterPro" id="IPR012340">
    <property type="entry name" value="NA-bd_OB-fold"/>
</dbReference>
<evidence type="ECO:0000313" key="7">
    <source>
        <dbReference type="EMBL" id="PRP95051.1"/>
    </source>
</evidence>
<dbReference type="Gene3D" id="2.40.50.140">
    <property type="entry name" value="Nucleic acid-binding proteins"/>
    <property type="match status" value="1"/>
</dbReference>
<dbReference type="CDD" id="cd00364">
    <property type="entry name" value="Ribosomal_uS17"/>
    <property type="match status" value="1"/>
</dbReference>
<dbReference type="AlphaFoldDB" id="A0A2S9XQS9"/>
<keyword evidence="3 6" id="KW-0694">RNA-binding</keyword>
<evidence type="ECO:0000256" key="1">
    <source>
        <dbReference type="ARBA" id="ARBA00010254"/>
    </source>
</evidence>
<evidence type="ECO:0000313" key="8">
    <source>
        <dbReference type="Proteomes" id="UP000238823"/>
    </source>
</evidence>
<dbReference type="GO" id="GO:0006412">
    <property type="term" value="P:translation"/>
    <property type="evidence" value="ECO:0007669"/>
    <property type="project" value="UniProtKB-UniRule"/>
</dbReference>
<evidence type="ECO:0000256" key="6">
    <source>
        <dbReference type="HAMAP-Rule" id="MF_01345"/>
    </source>
</evidence>
<evidence type="ECO:0000256" key="5">
    <source>
        <dbReference type="ARBA" id="ARBA00023274"/>
    </source>
</evidence>
<dbReference type="GO" id="GO:0019843">
    <property type="term" value="F:rRNA binding"/>
    <property type="evidence" value="ECO:0007669"/>
    <property type="project" value="UniProtKB-UniRule"/>
</dbReference>
<evidence type="ECO:0000256" key="3">
    <source>
        <dbReference type="ARBA" id="ARBA00022884"/>
    </source>
</evidence>
<keyword evidence="5 6" id="KW-0687">Ribonucleoprotein</keyword>
<dbReference type="NCBIfam" id="TIGR03635">
    <property type="entry name" value="uS17_bact"/>
    <property type="match status" value="1"/>
</dbReference>
<protein>
    <recommendedName>
        <fullName evidence="6">Small ribosomal subunit protein uS17</fullName>
    </recommendedName>
</protein>
<comment type="subunit">
    <text evidence="6">Part of the 30S ribosomal subunit.</text>
</comment>
<name>A0A2S9XQS9_9BACT</name>
<dbReference type="PANTHER" id="PTHR10744:SF1">
    <property type="entry name" value="SMALL RIBOSOMAL SUBUNIT PROTEIN US17M"/>
    <property type="match status" value="1"/>
</dbReference>
<proteinExistence type="inferred from homology"/>
<dbReference type="Pfam" id="PF00366">
    <property type="entry name" value="Ribosomal_S17"/>
    <property type="match status" value="1"/>
</dbReference>
<dbReference type="HAMAP" id="MF_01345_B">
    <property type="entry name" value="Ribosomal_uS17_B"/>
    <property type="match status" value="1"/>
</dbReference>
<dbReference type="RefSeq" id="WP_106094144.1">
    <property type="nucleotide sequence ID" value="NZ_PVNL01000138.1"/>
</dbReference>
<dbReference type="NCBIfam" id="NF004123">
    <property type="entry name" value="PRK05610.1"/>
    <property type="match status" value="1"/>
</dbReference>
<comment type="similarity">
    <text evidence="1 6">Belongs to the universal ribosomal protein uS17 family.</text>
</comment>
<evidence type="ECO:0000256" key="2">
    <source>
        <dbReference type="ARBA" id="ARBA00022730"/>
    </source>
</evidence>
<dbReference type="InterPro" id="IPR019984">
    <property type="entry name" value="Ribosomal_uS17_bact/chlr"/>
</dbReference>
<keyword evidence="4 6" id="KW-0689">Ribosomal protein</keyword>
<dbReference type="PRINTS" id="PR00973">
    <property type="entry name" value="RIBOSOMALS17"/>
</dbReference>
<dbReference type="Proteomes" id="UP000238823">
    <property type="component" value="Unassembled WGS sequence"/>
</dbReference>
<reference evidence="7 8" key="1">
    <citation type="submission" date="2018-03" db="EMBL/GenBank/DDBJ databases">
        <title>Draft Genome Sequences of the Obligatory Marine Myxobacteria Enhygromyxa salina SWB007.</title>
        <authorList>
            <person name="Poehlein A."/>
            <person name="Moghaddam J.A."/>
            <person name="Harms H."/>
            <person name="Alanjari M."/>
            <person name="Koenig G.M."/>
            <person name="Daniel R."/>
            <person name="Schaeberle T.F."/>
        </authorList>
    </citation>
    <scope>NUCLEOTIDE SEQUENCE [LARGE SCALE GENOMIC DNA]</scope>
    <source>
        <strain evidence="7 8">SWB007</strain>
    </source>
</reference>
<dbReference type="PANTHER" id="PTHR10744">
    <property type="entry name" value="40S RIBOSOMAL PROTEIN S11 FAMILY MEMBER"/>
    <property type="match status" value="1"/>
</dbReference>
<organism evidence="7 8">
    <name type="scientific">Enhygromyxa salina</name>
    <dbReference type="NCBI Taxonomy" id="215803"/>
    <lineage>
        <taxon>Bacteria</taxon>
        <taxon>Pseudomonadati</taxon>
        <taxon>Myxococcota</taxon>
        <taxon>Polyangia</taxon>
        <taxon>Nannocystales</taxon>
        <taxon>Nannocystaceae</taxon>
        <taxon>Enhygromyxa</taxon>
    </lineage>
</organism>
<gene>
    <name evidence="6 7" type="primary">rpsQ</name>
    <name evidence="7" type="ORF">ENSA7_73600</name>
</gene>
<dbReference type="GO" id="GO:0003735">
    <property type="term" value="F:structural constituent of ribosome"/>
    <property type="evidence" value="ECO:0007669"/>
    <property type="project" value="UniProtKB-UniRule"/>
</dbReference>
<comment type="function">
    <text evidence="6">One of the primary rRNA binding proteins, it binds specifically to the 5'-end of 16S ribosomal RNA.</text>
</comment>
<keyword evidence="2 6" id="KW-0699">rRNA-binding</keyword>
<dbReference type="EMBL" id="PVNL01000138">
    <property type="protein sequence ID" value="PRP95051.1"/>
    <property type="molecule type" value="Genomic_DNA"/>
</dbReference>
<dbReference type="OrthoDB" id="9811714at2"/>
<evidence type="ECO:0000256" key="4">
    <source>
        <dbReference type="ARBA" id="ARBA00022980"/>
    </source>
</evidence>
<dbReference type="InterPro" id="IPR000266">
    <property type="entry name" value="Ribosomal_uS17"/>
</dbReference>
<sequence length="91" mass="10793">MSETQTATKSRRRILLGEVVSDKMDKTVVVQVIRRYRHPRYKKYVQERIRYKAHDEANQAKIGDKVRIVESRPRSKDKRWAVQAILEKGIV</sequence>
<comment type="caution">
    <text evidence="7">The sequence shown here is derived from an EMBL/GenBank/DDBJ whole genome shotgun (WGS) entry which is preliminary data.</text>
</comment>
<accession>A0A2S9XQS9</accession>
<dbReference type="GO" id="GO:0022627">
    <property type="term" value="C:cytosolic small ribosomal subunit"/>
    <property type="evidence" value="ECO:0007669"/>
    <property type="project" value="UniProtKB-UniRule"/>
</dbReference>